<dbReference type="InterPro" id="IPR000159">
    <property type="entry name" value="RA_dom"/>
</dbReference>
<dbReference type="EMBL" id="MBFR01000121">
    <property type="protein sequence ID" value="PVU93666.1"/>
    <property type="molecule type" value="Genomic_DNA"/>
</dbReference>
<sequence>MPDKNLDFVHNTIVSWNAKEVCNWFIHNGFSGYSQKIIENDIDGEVLINIANETLIDLGINQLGTRLLILKRIYQLKVQSGIKIDPDTFIPQIKQSNSVSIPATSHNEAFKSFKIAMDHTCHKVLPLALKKYNINDDFKNYRLSIRTITSGKQVEHVLDYNEKPLELFHKLKNKGLSPIFVLKRLRNASVLEKNVNPI</sequence>
<dbReference type="CDD" id="cd01786">
    <property type="entry name" value="RA_STE50"/>
    <property type="match status" value="1"/>
</dbReference>
<proteinExistence type="predicted"/>
<dbReference type="SUPFAM" id="SSF54236">
    <property type="entry name" value="Ubiquitin-like"/>
    <property type="match status" value="1"/>
</dbReference>
<evidence type="ECO:0000313" key="4">
    <source>
        <dbReference type="Proteomes" id="UP000245383"/>
    </source>
</evidence>
<evidence type="ECO:0000259" key="1">
    <source>
        <dbReference type="PROSITE" id="PS50105"/>
    </source>
</evidence>
<dbReference type="OrthoDB" id="8883818at2759"/>
<dbReference type="GO" id="GO:0007165">
    <property type="term" value="P:signal transduction"/>
    <property type="evidence" value="ECO:0007669"/>
    <property type="project" value="InterPro"/>
</dbReference>
<dbReference type="SMART" id="SM00454">
    <property type="entry name" value="SAM"/>
    <property type="match status" value="1"/>
</dbReference>
<gene>
    <name evidence="3" type="ORF">BB561_003122</name>
</gene>
<dbReference type="Pfam" id="PF07647">
    <property type="entry name" value="SAM_2"/>
    <property type="match status" value="1"/>
</dbReference>
<dbReference type="InterPro" id="IPR001660">
    <property type="entry name" value="SAM"/>
</dbReference>
<dbReference type="AlphaFoldDB" id="A0A2T9YMV6"/>
<accession>A0A2T9YMV6</accession>
<comment type="caution">
    <text evidence="3">The sequence shown here is derived from an EMBL/GenBank/DDBJ whole genome shotgun (WGS) entry which is preliminary data.</text>
</comment>
<dbReference type="Pfam" id="PF00788">
    <property type="entry name" value="RA"/>
    <property type="match status" value="1"/>
</dbReference>
<reference evidence="3 4" key="1">
    <citation type="journal article" date="2018" name="MBio">
        <title>Comparative Genomics Reveals the Core Gene Toolbox for the Fungus-Insect Symbiosis.</title>
        <authorList>
            <person name="Wang Y."/>
            <person name="Stata M."/>
            <person name="Wang W."/>
            <person name="Stajich J.E."/>
            <person name="White M.M."/>
            <person name="Moncalvo J.M."/>
        </authorList>
    </citation>
    <scope>NUCLEOTIDE SEQUENCE [LARGE SCALE GENOMIC DNA]</scope>
    <source>
        <strain evidence="3 4">SWE-8-4</strain>
    </source>
</reference>
<name>A0A2T9YMV6_9FUNG</name>
<dbReference type="SMART" id="SM00314">
    <property type="entry name" value="RA"/>
    <property type="match status" value="1"/>
</dbReference>
<dbReference type="PANTHER" id="PTHR12573:SF4">
    <property type="entry name" value="AT09986P-RELATED"/>
    <property type="match status" value="1"/>
</dbReference>
<keyword evidence="4" id="KW-1185">Reference proteome</keyword>
<dbReference type="PROSITE" id="PS50105">
    <property type="entry name" value="SAM_DOMAIN"/>
    <property type="match status" value="1"/>
</dbReference>
<dbReference type="InterPro" id="IPR013761">
    <property type="entry name" value="SAM/pointed_sf"/>
</dbReference>
<dbReference type="PANTHER" id="PTHR12573">
    <property type="entry name" value="AT09986P-RELATED"/>
    <property type="match status" value="1"/>
</dbReference>
<dbReference type="Gene3D" id="1.10.150.50">
    <property type="entry name" value="Transcription Factor, Ets-1"/>
    <property type="match status" value="1"/>
</dbReference>
<evidence type="ECO:0000259" key="2">
    <source>
        <dbReference type="PROSITE" id="PS50200"/>
    </source>
</evidence>
<feature type="domain" description="Ras-associating" evidence="2">
    <location>
        <begin position="107"/>
        <end position="187"/>
    </location>
</feature>
<feature type="domain" description="SAM" evidence="1">
    <location>
        <begin position="16"/>
        <end position="79"/>
    </location>
</feature>
<evidence type="ECO:0000313" key="3">
    <source>
        <dbReference type="EMBL" id="PVU93666.1"/>
    </source>
</evidence>
<dbReference type="SUPFAM" id="SSF47769">
    <property type="entry name" value="SAM/Pointed domain"/>
    <property type="match status" value="1"/>
</dbReference>
<dbReference type="Gene3D" id="3.10.20.90">
    <property type="entry name" value="Phosphatidylinositol 3-kinase Catalytic Subunit, Chain A, domain 1"/>
    <property type="match status" value="1"/>
</dbReference>
<protein>
    <recommendedName>
        <fullName evidence="5">SAM domain-containing protein</fullName>
    </recommendedName>
</protein>
<dbReference type="PROSITE" id="PS50200">
    <property type="entry name" value="RA"/>
    <property type="match status" value="1"/>
</dbReference>
<dbReference type="STRING" id="133385.A0A2T9YMV6"/>
<evidence type="ECO:0008006" key="5">
    <source>
        <dbReference type="Google" id="ProtNLM"/>
    </source>
</evidence>
<organism evidence="3 4">
    <name type="scientific">Smittium simulii</name>
    <dbReference type="NCBI Taxonomy" id="133385"/>
    <lineage>
        <taxon>Eukaryota</taxon>
        <taxon>Fungi</taxon>
        <taxon>Fungi incertae sedis</taxon>
        <taxon>Zoopagomycota</taxon>
        <taxon>Kickxellomycotina</taxon>
        <taxon>Harpellomycetes</taxon>
        <taxon>Harpellales</taxon>
        <taxon>Legeriomycetaceae</taxon>
        <taxon>Smittium</taxon>
    </lineage>
</organism>
<dbReference type="InterPro" id="IPR029071">
    <property type="entry name" value="Ubiquitin-like_domsf"/>
</dbReference>
<dbReference type="Proteomes" id="UP000245383">
    <property type="component" value="Unassembled WGS sequence"/>
</dbReference>